<dbReference type="AlphaFoldDB" id="A0A645GT21"/>
<evidence type="ECO:0000313" key="1">
    <source>
        <dbReference type="EMBL" id="MPN27164.1"/>
    </source>
</evidence>
<comment type="caution">
    <text evidence="1">The sequence shown here is derived from an EMBL/GenBank/DDBJ whole genome shotgun (WGS) entry which is preliminary data.</text>
</comment>
<name>A0A645GT21_9ZZZZ</name>
<accession>A0A645GT21</accession>
<proteinExistence type="predicted"/>
<dbReference type="EMBL" id="VSSQ01076953">
    <property type="protein sequence ID" value="MPN27164.1"/>
    <property type="molecule type" value="Genomic_DNA"/>
</dbReference>
<organism evidence="1">
    <name type="scientific">bioreactor metagenome</name>
    <dbReference type="NCBI Taxonomy" id="1076179"/>
    <lineage>
        <taxon>unclassified sequences</taxon>
        <taxon>metagenomes</taxon>
        <taxon>ecological metagenomes</taxon>
    </lineage>
</organism>
<gene>
    <name evidence="1" type="ORF">SDC9_174591</name>
</gene>
<reference evidence="1" key="1">
    <citation type="submission" date="2019-08" db="EMBL/GenBank/DDBJ databases">
        <authorList>
            <person name="Kucharzyk K."/>
            <person name="Murdoch R.W."/>
            <person name="Higgins S."/>
            <person name="Loffler F."/>
        </authorList>
    </citation>
    <scope>NUCLEOTIDE SEQUENCE</scope>
</reference>
<protein>
    <submittedName>
        <fullName evidence="1">Uncharacterized protein</fullName>
    </submittedName>
</protein>
<sequence length="128" mass="13984">MPGGHDPELGRDIHGLELRLRQAHPILLRHGLEGENLAALKKVLRQQQITRLGGCGFVGIEGDHAAAIPAFLRCGHARLAEQCLLGFGLRIGIFDGYAQCIECIQRFANGFDPIFGAQQAQLEHGHPF</sequence>